<dbReference type="Gene3D" id="3.30.1450.10">
    <property type="match status" value="2"/>
</dbReference>
<feature type="compositionally biased region" description="Basic and acidic residues" evidence="2">
    <location>
        <begin position="47"/>
        <end position="58"/>
    </location>
</feature>
<dbReference type="PROSITE" id="PS51257">
    <property type="entry name" value="PROKAR_LIPOPROTEIN"/>
    <property type="match status" value="1"/>
</dbReference>
<dbReference type="KEGG" id="ccb:Clocel_2759"/>
<sequence length="205" mass="21848">MGNTKKIYKKWWLSLLVVVGLIAGVTTGCGGQSSTNGSAESTSASADDSKKKEEAPKSDSKVTYDNFMKIAMGDSIDNVNALLGPGKEASSSQIGDIKSVTYTWDGDGLLTSITATVQNNVVTSKMQVGLKKDNVDITLDKYNQVTEGMTYAQVSAILGEGELTSQMKIMDIENLTYNWSNKGGTNATLSFTGDKLTAKSQFGLK</sequence>
<dbReference type="SUPFAM" id="SSF55648">
    <property type="entry name" value="beta-lactamase-inhibitor protein, BLIP"/>
    <property type="match status" value="1"/>
</dbReference>
<reference evidence="3 4" key="1">
    <citation type="submission" date="2010-08" db="EMBL/GenBank/DDBJ databases">
        <title>Complete sequence of Clostridium cellulovorans 743B.</title>
        <authorList>
            <consortium name="US DOE Joint Genome Institute"/>
            <person name="Lucas S."/>
            <person name="Copeland A."/>
            <person name="Lapidus A."/>
            <person name="Cheng J.-F."/>
            <person name="Bruce D."/>
            <person name="Goodwin L."/>
            <person name="Pitluck S."/>
            <person name="Chertkov O."/>
            <person name="Detter J.C."/>
            <person name="Han C."/>
            <person name="Tapia R."/>
            <person name="Land M."/>
            <person name="Hauser L."/>
            <person name="Chang Y.-J."/>
            <person name="Jeffries C."/>
            <person name="Kyrpides N."/>
            <person name="Ivanova N."/>
            <person name="Mikhailova N."/>
            <person name="Hemme C.L."/>
            <person name="Woyke T."/>
        </authorList>
    </citation>
    <scope>NUCLEOTIDE SEQUENCE [LARGE SCALE GENOMIC DNA]</scope>
    <source>
        <strain evidence="4">ATCC 35296 / DSM 3052 / OCM 3 / 743B</strain>
    </source>
</reference>
<dbReference type="RefSeq" id="WP_010076646.1">
    <property type="nucleotide sequence ID" value="NC_014393.1"/>
</dbReference>
<dbReference type="OrthoDB" id="570195at2"/>
<dbReference type="eggNOG" id="ENOG5032RV1">
    <property type="taxonomic scope" value="Bacteria"/>
</dbReference>
<dbReference type="InterPro" id="IPR024221">
    <property type="entry name" value="BLIP_dom_sf"/>
</dbReference>
<dbReference type="InterPro" id="IPR037873">
    <property type="entry name" value="BamE-like"/>
</dbReference>
<gene>
    <name evidence="3" type="ordered locus">Clocel_2759</name>
</gene>
<evidence type="ECO:0000313" key="4">
    <source>
        <dbReference type="Proteomes" id="UP000002730"/>
    </source>
</evidence>
<evidence type="ECO:0000313" key="3">
    <source>
        <dbReference type="EMBL" id="ADL52456.1"/>
    </source>
</evidence>
<name>D9SS09_CLOC7</name>
<dbReference type="AlphaFoldDB" id="D9SS09"/>
<dbReference type="Pfam" id="PF12978">
    <property type="entry name" value="DUF3862"/>
    <property type="match status" value="1"/>
</dbReference>
<protein>
    <submittedName>
        <fullName evidence="3">Beta-lactamase-inhibitor protein BLIP</fullName>
    </submittedName>
</protein>
<dbReference type="InterPro" id="IPR024418">
    <property type="entry name" value="DUF3862"/>
</dbReference>
<organism evidence="3 4">
    <name type="scientific">Clostridium cellulovorans (strain ATCC 35296 / DSM 3052 / OCM 3 / 743B)</name>
    <dbReference type="NCBI Taxonomy" id="573061"/>
    <lineage>
        <taxon>Bacteria</taxon>
        <taxon>Bacillati</taxon>
        <taxon>Bacillota</taxon>
        <taxon>Clostridia</taxon>
        <taxon>Eubacteriales</taxon>
        <taxon>Clostridiaceae</taxon>
        <taxon>Clostridium</taxon>
    </lineage>
</organism>
<accession>D9SS09</accession>
<dbReference type="EMBL" id="CP002160">
    <property type="protein sequence ID" value="ADL52456.1"/>
    <property type="molecule type" value="Genomic_DNA"/>
</dbReference>
<proteinExistence type="predicted"/>
<evidence type="ECO:0000256" key="1">
    <source>
        <dbReference type="ARBA" id="ARBA00022729"/>
    </source>
</evidence>
<feature type="region of interest" description="Disordered" evidence="2">
    <location>
        <begin position="29"/>
        <end position="58"/>
    </location>
</feature>
<keyword evidence="4" id="KW-1185">Reference proteome</keyword>
<dbReference type="STRING" id="573061.Clocel_2759"/>
<dbReference type="Proteomes" id="UP000002730">
    <property type="component" value="Chromosome"/>
</dbReference>
<keyword evidence="1" id="KW-0732">Signal</keyword>
<evidence type="ECO:0000256" key="2">
    <source>
        <dbReference type="SAM" id="MobiDB-lite"/>
    </source>
</evidence>
<dbReference type="HOGENOM" id="CLU_085676_1_0_9"/>